<gene>
    <name evidence="11" type="primary">hypB</name>
    <name evidence="11" type="ORF">DC094_11140</name>
</gene>
<reference evidence="11 12" key="1">
    <citation type="submission" date="2018-04" db="EMBL/GenBank/DDBJ databases">
        <title>Thalassorhabdus spongiae gen. nov., sp. nov., isolated from a marine sponge in South-West Iceland.</title>
        <authorList>
            <person name="Knobloch S."/>
            <person name="Daussin A."/>
            <person name="Johannsson R."/>
            <person name="Marteinsson V.T."/>
        </authorList>
    </citation>
    <scope>NUCLEOTIDE SEQUENCE [LARGE SCALE GENOMIC DNA]</scope>
    <source>
        <strain evidence="11 12">Hp12</strain>
    </source>
</reference>
<evidence type="ECO:0000256" key="3">
    <source>
        <dbReference type="ARBA" id="ARBA00022723"/>
    </source>
</evidence>
<organism evidence="11 12">
    <name type="scientific">Pelagibaculum spongiae</name>
    <dbReference type="NCBI Taxonomy" id="2080658"/>
    <lineage>
        <taxon>Bacteria</taxon>
        <taxon>Pseudomonadati</taxon>
        <taxon>Pseudomonadota</taxon>
        <taxon>Gammaproteobacteria</taxon>
        <taxon>Oceanospirillales</taxon>
        <taxon>Pelagibaculum</taxon>
    </lineage>
</organism>
<dbReference type="NCBIfam" id="TIGR00073">
    <property type="entry name" value="hypB"/>
    <property type="match status" value="1"/>
</dbReference>
<evidence type="ECO:0000259" key="10">
    <source>
        <dbReference type="Pfam" id="PF02492"/>
    </source>
</evidence>
<keyword evidence="3" id="KW-0479">Metal-binding</keyword>
<dbReference type="PANTHER" id="PTHR30134">
    <property type="entry name" value="HYDROGENASE PROTEIN ASSEMBLY PROTEIN, NICKEL CHAPERONE"/>
    <property type="match status" value="1"/>
</dbReference>
<evidence type="ECO:0000313" key="11">
    <source>
        <dbReference type="EMBL" id="PVZ68805.1"/>
    </source>
</evidence>
<dbReference type="InterPro" id="IPR003495">
    <property type="entry name" value="CobW/HypB/UreG_nucleotide-bd"/>
</dbReference>
<dbReference type="SUPFAM" id="SSF52540">
    <property type="entry name" value="P-loop containing nucleoside triphosphate hydrolases"/>
    <property type="match status" value="1"/>
</dbReference>
<keyword evidence="5" id="KW-0378">Hydrolase</keyword>
<dbReference type="Gene3D" id="3.40.50.300">
    <property type="entry name" value="P-loop containing nucleotide triphosphate hydrolases"/>
    <property type="match status" value="1"/>
</dbReference>
<dbReference type="AlphaFoldDB" id="A0A2V1GSW8"/>
<dbReference type="CDD" id="cd05390">
    <property type="entry name" value="HypB"/>
    <property type="match status" value="1"/>
</dbReference>
<evidence type="ECO:0000256" key="4">
    <source>
        <dbReference type="ARBA" id="ARBA00022741"/>
    </source>
</evidence>
<evidence type="ECO:0000256" key="5">
    <source>
        <dbReference type="ARBA" id="ARBA00022801"/>
    </source>
</evidence>
<dbReference type="GO" id="GO:0003924">
    <property type="term" value="F:GTPase activity"/>
    <property type="evidence" value="ECO:0007669"/>
    <property type="project" value="InterPro"/>
</dbReference>
<dbReference type="InterPro" id="IPR004392">
    <property type="entry name" value="Hyd_mat_HypB"/>
</dbReference>
<name>A0A2V1GSW8_9GAMM</name>
<dbReference type="EMBL" id="QDDL01000004">
    <property type="protein sequence ID" value="PVZ68805.1"/>
    <property type="molecule type" value="Genomic_DNA"/>
</dbReference>
<dbReference type="RefSeq" id="WP_116687190.1">
    <property type="nucleotide sequence ID" value="NZ_CAWNYD010000004.1"/>
</dbReference>
<dbReference type="GO" id="GO:0008270">
    <property type="term" value="F:zinc ion binding"/>
    <property type="evidence" value="ECO:0007669"/>
    <property type="project" value="TreeGrafter"/>
</dbReference>
<keyword evidence="12" id="KW-1185">Reference proteome</keyword>
<evidence type="ECO:0000256" key="9">
    <source>
        <dbReference type="SAM" id="MobiDB-lite"/>
    </source>
</evidence>
<dbReference type="PANTHER" id="PTHR30134:SF2">
    <property type="entry name" value="HYDROGENASE MATURATION FACTOR HYPB"/>
    <property type="match status" value="1"/>
</dbReference>
<evidence type="ECO:0000256" key="6">
    <source>
        <dbReference type="ARBA" id="ARBA00022833"/>
    </source>
</evidence>
<evidence type="ECO:0000313" key="12">
    <source>
        <dbReference type="Proteomes" id="UP000244906"/>
    </source>
</evidence>
<comment type="caution">
    <text evidence="11">The sequence shown here is derived from an EMBL/GenBank/DDBJ whole genome shotgun (WGS) entry which is preliminary data.</text>
</comment>
<keyword evidence="2" id="KW-0533">Nickel</keyword>
<dbReference type="OrthoDB" id="9802035at2"/>
<proteinExistence type="inferred from homology"/>
<dbReference type="GO" id="GO:0016151">
    <property type="term" value="F:nickel cation binding"/>
    <property type="evidence" value="ECO:0007669"/>
    <property type="project" value="InterPro"/>
</dbReference>
<keyword evidence="6" id="KW-0862">Zinc</keyword>
<dbReference type="GO" id="GO:0005525">
    <property type="term" value="F:GTP binding"/>
    <property type="evidence" value="ECO:0007669"/>
    <property type="project" value="UniProtKB-KW"/>
</dbReference>
<dbReference type="InterPro" id="IPR027417">
    <property type="entry name" value="P-loop_NTPase"/>
</dbReference>
<evidence type="ECO:0000256" key="7">
    <source>
        <dbReference type="ARBA" id="ARBA00023134"/>
    </source>
</evidence>
<accession>A0A2V1GSW8</accession>
<evidence type="ECO:0000256" key="1">
    <source>
        <dbReference type="ARBA" id="ARBA00006211"/>
    </source>
</evidence>
<comment type="similarity">
    <text evidence="1">Belongs to the SIMIBI class G3E GTPase family. HypB/HupM subfamily.</text>
</comment>
<dbReference type="Pfam" id="PF02492">
    <property type="entry name" value="cobW"/>
    <property type="match status" value="1"/>
</dbReference>
<dbReference type="Proteomes" id="UP000244906">
    <property type="component" value="Unassembled WGS sequence"/>
</dbReference>
<sequence>MCTTCGCGGDAAIIEGHTHSHVHSHSEQPTSKAEPVAAQHSHAPGMEGQRALKIEQDLLARNNRYAHINRHKFADRGLLALNLVSSPGSGKTSLLTETIELLKESIPCAVIEGDQQTTNDAERIRATGAPAIQINTGKGCHLDAHMVGHALEDLAVKNGGFLFIENVGNLVCPAEFDLGENARVVILSVTEGEDKPIKYPDIFANADLMILTKTDLLPHLDFDVEQCIDYARRIRPELKVLQLSSKTGEGMQQWTDWLKHQLSHQLEHKRQHLAEELAEVENQLKAIG</sequence>
<keyword evidence="4" id="KW-0547">Nucleotide-binding</keyword>
<dbReference type="GO" id="GO:0051604">
    <property type="term" value="P:protein maturation"/>
    <property type="evidence" value="ECO:0007669"/>
    <property type="project" value="InterPro"/>
</dbReference>
<feature type="domain" description="CobW/HypB/UreG nucleotide-binding" evidence="10">
    <location>
        <begin position="82"/>
        <end position="241"/>
    </location>
</feature>
<evidence type="ECO:0000256" key="2">
    <source>
        <dbReference type="ARBA" id="ARBA00022596"/>
    </source>
</evidence>
<keyword evidence="7" id="KW-0342">GTP-binding</keyword>
<protein>
    <recommendedName>
        <fullName evidence="8">Hydrogenase maturation factor HypB</fullName>
    </recommendedName>
</protein>
<feature type="region of interest" description="Disordered" evidence="9">
    <location>
        <begin position="19"/>
        <end position="46"/>
    </location>
</feature>
<evidence type="ECO:0000256" key="8">
    <source>
        <dbReference type="ARBA" id="ARBA00035238"/>
    </source>
</evidence>